<keyword evidence="4" id="KW-0648">Protein biosynthesis</keyword>
<dbReference type="InterPro" id="IPR001950">
    <property type="entry name" value="SUI1"/>
</dbReference>
<keyword evidence="3" id="KW-0810">Translation regulation</keyword>
<dbReference type="PIRSF" id="PIRSF004499">
    <property type="entry name" value="SUI1_euk"/>
    <property type="match status" value="1"/>
</dbReference>
<dbReference type="GO" id="GO:0006417">
    <property type="term" value="P:regulation of translation"/>
    <property type="evidence" value="ECO:0007669"/>
    <property type="project" value="UniProtKB-KW"/>
</dbReference>
<evidence type="ECO:0000256" key="1">
    <source>
        <dbReference type="ARBA" id="ARBA00003130"/>
    </source>
</evidence>
<dbReference type="Pfam" id="PF01253">
    <property type="entry name" value="SUI1"/>
    <property type="match status" value="1"/>
</dbReference>
<evidence type="ECO:0000259" key="5">
    <source>
        <dbReference type="PROSITE" id="PS50296"/>
    </source>
</evidence>
<proteinExistence type="inferred from homology"/>
<sequence>MVDTNFQISTSFDPFADAVDSDSDVQIPRSFDPFAESKDLGARGTKKEYVHIRVQQRNGKKSWTMIEGLMKDFSYEKILKDLKKEYCCNGTIIQDKELGKVIQLQGDQRNNVSKFLVKADIVKKEQIKVHGF</sequence>
<dbReference type="Gene3D" id="3.30.780.10">
    <property type="entry name" value="SUI1-like domain"/>
    <property type="match status" value="1"/>
</dbReference>
<dbReference type="OrthoDB" id="10248435at2759"/>
<dbReference type="EMBL" id="JACXVP010000010">
    <property type="protein sequence ID" value="KAG5578891.1"/>
    <property type="molecule type" value="Genomic_DNA"/>
</dbReference>
<comment type="caution">
    <text evidence="6">The sequence shown here is derived from an EMBL/GenBank/DDBJ whole genome shotgun (WGS) entry which is preliminary data.</text>
</comment>
<dbReference type="Proteomes" id="UP000824120">
    <property type="component" value="Chromosome 10"/>
</dbReference>
<evidence type="ECO:0000256" key="3">
    <source>
        <dbReference type="ARBA" id="ARBA00022845"/>
    </source>
</evidence>
<evidence type="ECO:0000313" key="7">
    <source>
        <dbReference type="Proteomes" id="UP000824120"/>
    </source>
</evidence>
<comment type="similarity">
    <text evidence="2">Belongs to the SUI1 family.</text>
</comment>
<dbReference type="NCBIfam" id="TIGR01160">
    <property type="entry name" value="SUI1_MOF2"/>
    <property type="match status" value="1"/>
</dbReference>
<dbReference type="FunFam" id="3.30.780.10:FF:000001">
    <property type="entry name" value="Eukaryotic translation initiation factor SUI1"/>
    <property type="match status" value="1"/>
</dbReference>
<dbReference type="CDD" id="cd11566">
    <property type="entry name" value="eIF1_SUI1"/>
    <property type="match status" value="1"/>
</dbReference>
<evidence type="ECO:0000256" key="2">
    <source>
        <dbReference type="ARBA" id="ARBA00005422"/>
    </source>
</evidence>
<comment type="function">
    <text evidence="1">Probably involved in translation.</text>
</comment>
<feature type="domain" description="SUI1" evidence="5">
    <location>
        <begin position="50"/>
        <end position="120"/>
    </location>
</feature>
<gene>
    <name evidence="6" type="ORF">H5410_049518</name>
</gene>
<keyword evidence="7" id="KW-1185">Reference proteome</keyword>
<evidence type="ECO:0000313" key="6">
    <source>
        <dbReference type="EMBL" id="KAG5578891.1"/>
    </source>
</evidence>
<evidence type="ECO:0000256" key="4">
    <source>
        <dbReference type="ARBA" id="ARBA00022917"/>
    </source>
</evidence>
<dbReference type="SUPFAM" id="SSF55159">
    <property type="entry name" value="eIF1-like"/>
    <property type="match status" value="1"/>
</dbReference>
<name>A0A9J5WSM0_SOLCO</name>
<protein>
    <recommendedName>
        <fullName evidence="5">SUI1 domain-containing protein</fullName>
    </recommendedName>
</protein>
<dbReference type="InterPro" id="IPR005874">
    <property type="entry name" value="SUI1_euk"/>
</dbReference>
<dbReference type="PROSITE" id="PS50296">
    <property type="entry name" value="SUI1"/>
    <property type="match status" value="1"/>
</dbReference>
<organism evidence="6 7">
    <name type="scientific">Solanum commersonii</name>
    <name type="common">Commerson's wild potato</name>
    <name type="synonym">Commerson's nightshade</name>
    <dbReference type="NCBI Taxonomy" id="4109"/>
    <lineage>
        <taxon>Eukaryota</taxon>
        <taxon>Viridiplantae</taxon>
        <taxon>Streptophyta</taxon>
        <taxon>Embryophyta</taxon>
        <taxon>Tracheophyta</taxon>
        <taxon>Spermatophyta</taxon>
        <taxon>Magnoliopsida</taxon>
        <taxon>eudicotyledons</taxon>
        <taxon>Gunneridae</taxon>
        <taxon>Pentapetalae</taxon>
        <taxon>asterids</taxon>
        <taxon>lamiids</taxon>
        <taxon>Solanales</taxon>
        <taxon>Solanaceae</taxon>
        <taxon>Solanoideae</taxon>
        <taxon>Solaneae</taxon>
        <taxon>Solanum</taxon>
    </lineage>
</organism>
<accession>A0A9J5WSM0</accession>
<dbReference type="PANTHER" id="PTHR10388">
    <property type="entry name" value="EUKARYOTIC TRANSLATION INITIATION FACTOR SUI1"/>
    <property type="match status" value="1"/>
</dbReference>
<dbReference type="GO" id="GO:0003729">
    <property type="term" value="F:mRNA binding"/>
    <property type="evidence" value="ECO:0007669"/>
    <property type="project" value="UniProtKB-ARBA"/>
</dbReference>
<dbReference type="AlphaFoldDB" id="A0A9J5WSM0"/>
<reference evidence="6 7" key="1">
    <citation type="submission" date="2020-09" db="EMBL/GenBank/DDBJ databases">
        <title>De no assembly of potato wild relative species, Solanum commersonii.</title>
        <authorList>
            <person name="Cho K."/>
        </authorList>
    </citation>
    <scope>NUCLEOTIDE SEQUENCE [LARGE SCALE GENOMIC DNA]</scope>
    <source>
        <strain evidence="6">LZ3.2</strain>
        <tissue evidence="6">Leaf</tissue>
    </source>
</reference>
<dbReference type="InterPro" id="IPR036877">
    <property type="entry name" value="SUI1_dom_sf"/>
</dbReference>
<dbReference type="GO" id="GO:0003743">
    <property type="term" value="F:translation initiation factor activity"/>
    <property type="evidence" value="ECO:0007669"/>
    <property type="project" value="InterPro"/>
</dbReference>